<comment type="caution">
    <text evidence="6">The sequence shown here is derived from an EMBL/GenBank/DDBJ whole genome shotgun (WGS) entry which is preliminary data.</text>
</comment>
<evidence type="ECO:0000256" key="1">
    <source>
        <dbReference type="ARBA" id="ARBA00009437"/>
    </source>
</evidence>
<feature type="domain" description="HTH lysR-type" evidence="5">
    <location>
        <begin position="11"/>
        <end position="68"/>
    </location>
</feature>
<dbReference type="GO" id="GO:0003700">
    <property type="term" value="F:DNA-binding transcription factor activity"/>
    <property type="evidence" value="ECO:0007669"/>
    <property type="project" value="InterPro"/>
</dbReference>
<dbReference type="EMBL" id="JAAMOX010000002">
    <property type="protein sequence ID" value="NIH54936.1"/>
    <property type="molecule type" value="Genomic_DNA"/>
</dbReference>
<dbReference type="PROSITE" id="PS50931">
    <property type="entry name" value="HTH_LYSR"/>
    <property type="match status" value="1"/>
</dbReference>
<evidence type="ECO:0000259" key="5">
    <source>
        <dbReference type="PROSITE" id="PS50931"/>
    </source>
</evidence>
<evidence type="ECO:0000313" key="6">
    <source>
        <dbReference type="EMBL" id="NIH54936.1"/>
    </source>
</evidence>
<keyword evidence="3" id="KW-0238">DNA-binding</keyword>
<dbReference type="Gene3D" id="1.10.10.10">
    <property type="entry name" value="Winged helix-like DNA-binding domain superfamily/Winged helix DNA-binding domain"/>
    <property type="match status" value="1"/>
</dbReference>
<evidence type="ECO:0000256" key="3">
    <source>
        <dbReference type="ARBA" id="ARBA00023125"/>
    </source>
</evidence>
<evidence type="ECO:0000256" key="2">
    <source>
        <dbReference type="ARBA" id="ARBA00023015"/>
    </source>
</evidence>
<dbReference type="GO" id="GO:0003677">
    <property type="term" value="F:DNA binding"/>
    <property type="evidence" value="ECO:0007669"/>
    <property type="project" value="UniProtKB-KW"/>
</dbReference>
<dbReference type="SUPFAM" id="SSF53850">
    <property type="entry name" value="Periplasmic binding protein-like II"/>
    <property type="match status" value="1"/>
</dbReference>
<dbReference type="InterPro" id="IPR036390">
    <property type="entry name" value="WH_DNA-bd_sf"/>
</dbReference>
<dbReference type="CDD" id="cd00090">
    <property type="entry name" value="HTH_ARSR"/>
    <property type="match status" value="1"/>
</dbReference>
<dbReference type="Pfam" id="PF00126">
    <property type="entry name" value="HTH_1"/>
    <property type="match status" value="1"/>
</dbReference>
<dbReference type="PRINTS" id="PR00039">
    <property type="entry name" value="HTHLYSR"/>
</dbReference>
<name>A0A7X5TTS6_9MICO</name>
<keyword evidence="7" id="KW-1185">Reference proteome</keyword>
<gene>
    <name evidence="6" type="ORF">FHX76_002832</name>
</gene>
<sequence>MSVDDVANYALDLQTLRIVQAIADTGTITGAAKYLGYSQPAVSQHLRKLESRLELPIIDRVGRSVRLTEAGRVIARHAITINSAVKAVSEELAELSGMRTGQVRIAAFPTASSTIVPAILLELADRYPGIAASYVEAEPPEAVEMLRNGTVDVVLTFSYTGKHDDPHRASTTGLAVATVFEDEIMLALPESRWGPDAQLSLDQLSEEKWITGCERCKQHLLEVCEDVGFNATAPLQTENYAALLAMVGGGLGVGLVSRLALSGVPIPDGVFLRRFPPIGPRRIHLVTSPTARHVPSIAATLNVIFELGGERWGMTVPS</sequence>
<dbReference type="AlphaFoldDB" id="A0A7X5TTS6"/>
<dbReference type="InterPro" id="IPR011991">
    <property type="entry name" value="ArsR-like_HTH"/>
</dbReference>
<dbReference type="Gene3D" id="3.40.190.10">
    <property type="entry name" value="Periplasmic binding protein-like II"/>
    <property type="match status" value="2"/>
</dbReference>
<dbReference type="Proteomes" id="UP000541033">
    <property type="component" value="Unassembled WGS sequence"/>
</dbReference>
<dbReference type="SUPFAM" id="SSF46785">
    <property type="entry name" value="Winged helix' DNA-binding domain"/>
    <property type="match status" value="1"/>
</dbReference>
<accession>A0A7X5TTS6</accession>
<keyword evidence="2" id="KW-0805">Transcription regulation</keyword>
<protein>
    <submittedName>
        <fullName evidence="6">Molybdate transport repressor ModE-like protein</fullName>
    </submittedName>
</protein>
<comment type="similarity">
    <text evidence="1">Belongs to the LysR transcriptional regulatory family.</text>
</comment>
<dbReference type="InterPro" id="IPR000847">
    <property type="entry name" value="LysR_HTH_N"/>
</dbReference>
<keyword evidence="4" id="KW-0804">Transcription</keyword>
<evidence type="ECO:0000256" key="4">
    <source>
        <dbReference type="ARBA" id="ARBA00023163"/>
    </source>
</evidence>
<dbReference type="InterPro" id="IPR005119">
    <property type="entry name" value="LysR_subst-bd"/>
</dbReference>
<dbReference type="GO" id="GO:0032993">
    <property type="term" value="C:protein-DNA complex"/>
    <property type="evidence" value="ECO:0007669"/>
    <property type="project" value="TreeGrafter"/>
</dbReference>
<proteinExistence type="inferred from homology"/>
<dbReference type="PANTHER" id="PTHR30346:SF29">
    <property type="entry name" value="LYSR SUBSTRATE-BINDING"/>
    <property type="match status" value="1"/>
</dbReference>
<reference evidence="6 7" key="1">
    <citation type="submission" date="2020-02" db="EMBL/GenBank/DDBJ databases">
        <title>Sequencing the genomes of 1000 actinobacteria strains.</title>
        <authorList>
            <person name="Klenk H.-P."/>
        </authorList>
    </citation>
    <scope>NUCLEOTIDE SEQUENCE [LARGE SCALE GENOMIC DNA]</scope>
    <source>
        <strain evidence="6 7">DSM 27960</strain>
    </source>
</reference>
<organism evidence="6 7">
    <name type="scientific">Lysinibacter cavernae</name>
    <dbReference type="NCBI Taxonomy" id="1640652"/>
    <lineage>
        <taxon>Bacteria</taxon>
        <taxon>Bacillati</taxon>
        <taxon>Actinomycetota</taxon>
        <taxon>Actinomycetes</taxon>
        <taxon>Micrococcales</taxon>
        <taxon>Microbacteriaceae</taxon>
        <taxon>Lysinibacter</taxon>
    </lineage>
</organism>
<dbReference type="RefSeq" id="WP_167151589.1">
    <property type="nucleotide sequence ID" value="NZ_JAAMOX010000002.1"/>
</dbReference>
<evidence type="ECO:0000313" key="7">
    <source>
        <dbReference type="Proteomes" id="UP000541033"/>
    </source>
</evidence>
<dbReference type="Pfam" id="PF03466">
    <property type="entry name" value="LysR_substrate"/>
    <property type="match status" value="1"/>
</dbReference>
<dbReference type="PANTHER" id="PTHR30346">
    <property type="entry name" value="TRANSCRIPTIONAL DUAL REGULATOR HCAR-RELATED"/>
    <property type="match status" value="1"/>
</dbReference>
<dbReference type="InterPro" id="IPR036388">
    <property type="entry name" value="WH-like_DNA-bd_sf"/>
</dbReference>